<dbReference type="EMBL" id="OE002849">
    <property type="protein sequence ID" value="CAD7459408.1"/>
    <property type="molecule type" value="Genomic_DNA"/>
</dbReference>
<dbReference type="PANTHER" id="PTHR21398:SF6">
    <property type="entry name" value="AGAP007094-PA"/>
    <property type="match status" value="1"/>
</dbReference>
<name>A0A7R9NX26_9NEOP</name>
<dbReference type="SMART" id="SM00718">
    <property type="entry name" value="DM4_12"/>
    <property type="match status" value="1"/>
</dbReference>
<proteinExistence type="predicted"/>
<dbReference type="PANTHER" id="PTHR21398">
    <property type="entry name" value="AGAP007094-PA"/>
    <property type="match status" value="1"/>
</dbReference>
<gene>
    <name evidence="1" type="ORF">TTEB3V08_LOCUS7363</name>
</gene>
<sequence>MSVLLSDENISQAPSTKERQSSFQVTFGFNLPWDAPPLRTIGTNLAYQIQYLLPDNASELNDLYVSGRDRSRRDLYSHLEGLMEEYQLSGRDCLLKVICELARVPFHRDEPWTLMEEILHIILTPSEDQDEEGCVNEVKYDADHRDLCTDKDVFLSAEDLGLSGGDCDAAYPSCPTSPLELVTEHTEVMGWSKHNLVSNDRTVAGVQDSICLHQAHPSPKTKKVVAMLGRSTALFNC</sequence>
<dbReference type="Pfam" id="PF07841">
    <property type="entry name" value="DM4_12"/>
    <property type="match status" value="1"/>
</dbReference>
<organism evidence="1">
    <name type="scientific">Timema tahoe</name>
    <dbReference type="NCBI Taxonomy" id="61484"/>
    <lineage>
        <taxon>Eukaryota</taxon>
        <taxon>Metazoa</taxon>
        <taxon>Ecdysozoa</taxon>
        <taxon>Arthropoda</taxon>
        <taxon>Hexapoda</taxon>
        <taxon>Insecta</taxon>
        <taxon>Pterygota</taxon>
        <taxon>Neoptera</taxon>
        <taxon>Polyneoptera</taxon>
        <taxon>Phasmatodea</taxon>
        <taxon>Timematodea</taxon>
        <taxon>Timematoidea</taxon>
        <taxon>Timematidae</taxon>
        <taxon>Timema</taxon>
    </lineage>
</organism>
<dbReference type="InterPro" id="IPR006631">
    <property type="entry name" value="DM4_12"/>
</dbReference>
<dbReference type="AlphaFoldDB" id="A0A7R9NX26"/>
<evidence type="ECO:0000313" key="1">
    <source>
        <dbReference type="EMBL" id="CAD7459408.1"/>
    </source>
</evidence>
<protein>
    <submittedName>
        <fullName evidence="1">Uncharacterized protein</fullName>
    </submittedName>
</protein>
<reference evidence="1" key="1">
    <citation type="submission" date="2020-11" db="EMBL/GenBank/DDBJ databases">
        <authorList>
            <person name="Tran Van P."/>
        </authorList>
    </citation>
    <scope>NUCLEOTIDE SEQUENCE</scope>
</reference>
<accession>A0A7R9NX26</accession>